<dbReference type="EMBL" id="FKJW01000002">
    <property type="protein sequence ID" value="SAJ94099.1"/>
    <property type="molecule type" value="Genomic_DNA"/>
</dbReference>
<gene>
    <name evidence="2" type="ORF">UA18_00688</name>
</gene>
<organism evidence="2 3">
    <name type="scientific">Burkholderia multivorans</name>
    <dbReference type="NCBI Taxonomy" id="87883"/>
    <lineage>
        <taxon>Bacteria</taxon>
        <taxon>Pseudomonadati</taxon>
        <taxon>Pseudomonadota</taxon>
        <taxon>Betaproteobacteria</taxon>
        <taxon>Burkholderiales</taxon>
        <taxon>Burkholderiaceae</taxon>
        <taxon>Burkholderia</taxon>
        <taxon>Burkholderia cepacia complex</taxon>
    </lineage>
</organism>
<comment type="caution">
    <text evidence="2">The sequence shown here is derived from an EMBL/GenBank/DDBJ whole genome shotgun (WGS) entry which is preliminary data.</text>
</comment>
<evidence type="ECO:0000256" key="1">
    <source>
        <dbReference type="SAM" id="MobiDB-lite"/>
    </source>
</evidence>
<name>A0ABD7L4Z7_9BURK</name>
<proteinExistence type="predicted"/>
<accession>A0ABD7L4Z7</accession>
<reference evidence="2 3" key="1">
    <citation type="submission" date="2016-04" db="EMBL/GenBank/DDBJ databases">
        <authorList>
            <person name="Peeters C."/>
        </authorList>
    </citation>
    <scope>NUCLEOTIDE SEQUENCE [LARGE SCALE GENOMIC DNA]</scope>
    <source>
        <strain evidence="2">LMG 29311</strain>
    </source>
</reference>
<evidence type="ECO:0000313" key="3">
    <source>
        <dbReference type="Proteomes" id="UP000196218"/>
    </source>
</evidence>
<sequence length="207" mass="23028">MPRTYPHPEPLCDGSLAGPRQTASQQFEPFRSRHLRTVNRASRCGCSRSPSQRTAIRVSVQPTYARRTRRNREPTFWRSPIERTASRLSSLQPCRRQSRTQAEGIVLAIARKIRATRQCAQSLQISRAPASRFASTPSLTDKKHSAASPFNADLSTHAADVLAHANTIHRQNADSQAKSRGADTTAKRACRSRAYATSAQCVRIVHI</sequence>
<evidence type="ECO:0000313" key="2">
    <source>
        <dbReference type="EMBL" id="SAJ94099.1"/>
    </source>
</evidence>
<dbReference type="AlphaFoldDB" id="A0ABD7L4Z7"/>
<dbReference type="Proteomes" id="UP000196218">
    <property type="component" value="Unassembled WGS sequence"/>
</dbReference>
<feature type="region of interest" description="Disordered" evidence="1">
    <location>
        <begin position="1"/>
        <end position="22"/>
    </location>
</feature>
<protein>
    <submittedName>
        <fullName evidence="2">Uncharacterized protein</fullName>
    </submittedName>
</protein>